<feature type="domain" description="Core" evidence="2">
    <location>
        <begin position="9"/>
        <end position="98"/>
    </location>
</feature>
<dbReference type="InterPro" id="IPR050322">
    <property type="entry name" value="Fe-S_cluster_asmbl/transfer"/>
</dbReference>
<dbReference type="OrthoDB" id="9801228at2"/>
<dbReference type="Gene3D" id="2.60.300.12">
    <property type="entry name" value="HesB-like domain"/>
    <property type="match status" value="1"/>
</dbReference>
<evidence type="ECO:0000259" key="2">
    <source>
        <dbReference type="Pfam" id="PF01521"/>
    </source>
</evidence>
<evidence type="ECO:0000256" key="1">
    <source>
        <dbReference type="ARBA" id="ARBA00006718"/>
    </source>
</evidence>
<dbReference type="RefSeq" id="WP_073079179.1">
    <property type="nucleotide sequence ID" value="NZ_FRBL01000002.1"/>
</dbReference>
<dbReference type="InterPro" id="IPR000361">
    <property type="entry name" value="ATAP_core_dom"/>
</dbReference>
<dbReference type="GO" id="GO:0016226">
    <property type="term" value="P:iron-sulfur cluster assembly"/>
    <property type="evidence" value="ECO:0007669"/>
    <property type="project" value="InterPro"/>
</dbReference>
<gene>
    <name evidence="3" type="ORF">SAMN05444266_102405</name>
</gene>
<dbReference type="NCBIfam" id="TIGR00049">
    <property type="entry name" value="iron-sulfur cluster assembly accessory protein"/>
    <property type="match status" value="1"/>
</dbReference>
<dbReference type="InterPro" id="IPR035903">
    <property type="entry name" value="HesB-like_dom_sf"/>
</dbReference>
<dbReference type="AlphaFoldDB" id="A0A1M6YNG1"/>
<sequence>MEAGFNVALQFTPAAQAMVKELLSSIATAPYLRVGVKGGGCSGMGYMIGFDEKAADDIQLDIGGIPVIMKKAHTMYLAGMQIDYQQQEDSSGFVFSAPQ</sequence>
<dbReference type="GO" id="GO:0005737">
    <property type="term" value="C:cytoplasm"/>
    <property type="evidence" value="ECO:0007669"/>
    <property type="project" value="TreeGrafter"/>
</dbReference>
<dbReference type="Pfam" id="PF01521">
    <property type="entry name" value="Fe-S_biosyn"/>
    <property type="match status" value="1"/>
</dbReference>
<comment type="similarity">
    <text evidence="1">Belongs to the HesB/IscA family.</text>
</comment>
<evidence type="ECO:0000313" key="3">
    <source>
        <dbReference type="EMBL" id="SHL19788.1"/>
    </source>
</evidence>
<dbReference type="Proteomes" id="UP000184420">
    <property type="component" value="Unassembled WGS sequence"/>
</dbReference>
<dbReference type="STRING" id="1419482.SAMN05444266_102405"/>
<name>A0A1M6YNG1_9BACT</name>
<evidence type="ECO:0000313" key="4">
    <source>
        <dbReference type="Proteomes" id="UP000184420"/>
    </source>
</evidence>
<dbReference type="GO" id="GO:0051537">
    <property type="term" value="F:2 iron, 2 sulfur cluster binding"/>
    <property type="evidence" value="ECO:0007669"/>
    <property type="project" value="TreeGrafter"/>
</dbReference>
<reference evidence="3 4" key="1">
    <citation type="submission" date="2016-11" db="EMBL/GenBank/DDBJ databases">
        <authorList>
            <person name="Jaros S."/>
            <person name="Januszkiewicz K."/>
            <person name="Wedrychowicz H."/>
        </authorList>
    </citation>
    <scope>NUCLEOTIDE SEQUENCE [LARGE SCALE GENOMIC DNA]</scope>
    <source>
        <strain evidence="3 4">DSM 27406</strain>
    </source>
</reference>
<dbReference type="EMBL" id="FRBL01000002">
    <property type="protein sequence ID" value="SHL19788.1"/>
    <property type="molecule type" value="Genomic_DNA"/>
</dbReference>
<keyword evidence="4" id="KW-1185">Reference proteome</keyword>
<dbReference type="InterPro" id="IPR016092">
    <property type="entry name" value="ATAP"/>
</dbReference>
<dbReference type="PANTHER" id="PTHR10072">
    <property type="entry name" value="IRON-SULFUR CLUSTER ASSEMBLY PROTEIN"/>
    <property type="match status" value="1"/>
</dbReference>
<organism evidence="3 4">
    <name type="scientific">Chitinophaga jiangningensis</name>
    <dbReference type="NCBI Taxonomy" id="1419482"/>
    <lineage>
        <taxon>Bacteria</taxon>
        <taxon>Pseudomonadati</taxon>
        <taxon>Bacteroidota</taxon>
        <taxon>Chitinophagia</taxon>
        <taxon>Chitinophagales</taxon>
        <taxon>Chitinophagaceae</taxon>
        <taxon>Chitinophaga</taxon>
    </lineage>
</organism>
<accession>A0A1M6YNG1</accession>
<dbReference type="PANTHER" id="PTHR10072:SF41">
    <property type="entry name" value="IRON-SULFUR CLUSTER ASSEMBLY 1 HOMOLOG, MITOCHONDRIAL"/>
    <property type="match status" value="1"/>
</dbReference>
<proteinExistence type="inferred from homology"/>
<protein>
    <submittedName>
        <fullName evidence="3">Iron-sulfur cluster assembly protein</fullName>
    </submittedName>
</protein>
<dbReference type="SUPFAM" id="SSF89360">
    <property type="entry name" value="HesB-like domain"/>
    <property type="match status" value="1"/>
</dbReference>